<evidence type="ECO:0000256" key="3">
    <source>
        <dbReference type="ARBA" id="ARBA00023295"/>
    </source>
</evidence>
<dbReference type="AlphaFoldDB" id="A0AAD3T0X1"/>
<evidence type="ECO:0000256" key="2">
    <source>
        <dbReference type="ARBA" id="ARBA00022801"/>
    </source>
</evidence>
<dbReference type="InterPro" id="IPR033132">
    <property type="entry name" value="GH_1_N_CS"/>
</dbReference>
<protein>
    <recommendedName>
        <fullName evidence="10">Beta-glucosidase</fullName>
    </recommendedName>
</protein>
<dbReference type="GO" id="GO:0008422">
    <property type="term" value="F:beta-glucosidase activity"/>
    <property type="evidence" value="ECO:0007669"/>
    <property type="project" value="TreeGrafter"/>
</dbReference>
<organism evidence="8 9">
    <name type="scientific">Nepenthes gracilis</name>
    <name type="common">Slender pitcher plant</name>
    <dbReference type="NCBI Taxonomy" id="150966"/>
    <lineage>
        <taxon>Eukaryota</taxon>
        <taxon>Viridiplantae</taxon>
        <taxon>Streptophyta</taxon>
        <taxon>Embryophyta</taxon>
        <taxon>Tracheophyta</taxon>
        <taxon>Spermatophyta</taxon>
        <taxon>Magnoliopsida</taxon>
        <taxon>eudicotyledons</taxon>
        <taxon>Gunneridae</taxon>
        <taxon>Pentapetalae</taxon>
        <taxon>Caryophyllales</taxon>
        <taxon>Nepenthaceae</taxon>
        <taxon>Nepenthes</taxon>
    </lineage>
</organism>
<dbReference type="SUPFAM" id="SSF51445">
    <property type="entry name" value="(Trans)glycosidases"/>
    <property type="match status" value="1"/>
</dbReference>
<gene>
    <name evidence="8" type="ORF">Nepgr_022440</name>
</gene>
<evidence type="ECO:0000256" key="1">
    <source>
        <dbReference type="ARBA" id="ARBA00010838"/>
    </source>
</evidence>
<evidence type="ECO:0000313" key="9">
    <source>
        <dbReference type="Proteomes" id="UP001279734"/>
    </source>
</evidence>
<dbReference type="Gene3D" id="3.20.20.80">
    <property type="entry name" value="Glycosidases"/>
    <property type="match status" value="1"/>
</dbReference>
<feature type="transmembrane region" description="Helical" evidence="7">
    <location>
        <begin position="21"/>
        <end position="41"/>
    </location>
</feature>
<evidence type="ECO:0000256" key="6">
    <source>
        <dbReference type="RuleBase" id="RU004468"/>
    </source>
</evidence>
<dbReference type="Pfam" id="PF00232">
    <property type="entry name" value="Glyco_hydro_1"/>
    <property type="match status" value="1"/>
</dbReference>
<keyword evidence="7" id="KW-0472">Membrane</keyword>
<dbReference type="PANTHER" id="PTHR10353:SF297">
    <property type="entry name" value="VICIANIN HYDROLASE-LIKE"/>
    <property type="match status" value="1"/>
</dbReference>
<dbReference type="PROSITE" id="PS51257">
    <property type="entry name" value="PROKAR_LIPOPROTEIN"/>
    <property type="match status" value="1"/>
</dbReference>
<dbReference type="InterPro" id="IPR018120">
    <property type="entry name" value="Glyco_hydro_1_AS"/>
</dbReference>
<evidence type="ECO:0000256" key="5">
    <source>
        <dbReference type="RuleBase" id="RU003690"/>
    </source>
</evidence>
<keyword evidence="9" id="KW-1185">Reference proteome</keyword>
<comment type="similarity">
    <text evidence="1 5">Belongs to the glycosyl hydrolase 1 family.</text>
</comment>
<evidence type="ECO:0000256" key="7">
    <source>
        <dbReference type="SAM" id="Phobius"/>
    </source>
</evidence>
<dbReference type="GO" id="GO:0005975">
    <property type="term" value="P:carbohydrate metabolic process"/>
    <property type="evidence" value="ECO:0007669"/>
    <property type="project" value="InterPro"/>
</dbReference>
<reference evidence="8" key="1">
    <citation type="submission" date="2023-05" db="EMBL/GenBank/DDBJ databases">
        <title>Nepenthes gracilis genome sequencing.</title>
        <authorList>
            <person name="Fukushima K."/>
        </authorList>
    </citation>
    <scope>NUCLEOTIDE SEQUENCE</scope>
    <source>
        <strain evidence="8">SING2019-196</strain>
    </source>
</reference>
<keyword evidence="3 6" id="KW-0326">Glycosidase</keyword>
<evidence type="ECO:0000256" key="4">
    <source>
        <dbReference type="PROSITE-ProRule" id="PRU10055"/>
    </source>
</evidence>
<sequence length="516" mass="58567">MECKFIIKVKQERAMAIKGGLFLYLLTLAISTACVIGGAPFSRKSFPDGFLFGAGSAAFQIEGAAHEDGRGLSIWDTFTKQHPEKITDHSNADVADDFYHRYKEDVRLMKEMGLDVFRFSLSWPRILPRGKISGGVNPLGIKFYNDLIDELLANGIKPFVTLFHWDLPQSLEDEYGGFLSPKIVNDFIDFAELCYKEFGDRVKYWVTMNEPNTYSMNGYANGLFAPGRCSNYIGNCTTGNSATEPYIVSHHLLLCHANAINLYKQKYQVAQKGEIGITLAATWIVPINQTSESRMATSRAIDFQFGWFADPVTYGDYPKIMQATVGSRLPKFTKVESQLLNHSFDFLGINYYTANYAANDPYSNTVNLSYTTDNHADLTTEKNGIPIGDVTPVSWIYVYPRGIRDLMLYIKEKYNNPAIIITENGVGDANNSSLPTEEALKDNLRIRCLRRYLAYLLESIKKGVNVKGYIVWAFLDDFEWIAGYTERFGMNFVDFNNGLKRYPKHSAYWYKKFIAR</sequence>
<dbReference type="Proteomes" id="UP001279734">
    <property type="component" value="Unassembled WGS sequence"/>
</dbReference>
<comment type="caution">
    <text evidence="8">The sequence shown here is derived from an EMBL/GenBank/DDBJ whole genome shotgun (WGS) entry which is preliminary data.</text>
</comment>
<dbReference type="EMBL" id="BSYO01000022">
    <property type="protein sequence ID" value="GMH20599.1"/>
    <property type="molecule type" value="Genomic_DNA"/>
</dbReference>
<evidence type="ECO:0008006" key="10">
    <source>
        <dbReference type="Google" id="ProtNLM"/>
    </source>
</evidence>
<dbReference type="InterPro" id="IPR017853">
    <property type="entry name" value="GH"/>
</dbReference>
<dbReference type="InterPro" id="IPR001360">
    <property type="entry name" value="Glyco_hydro_1"/>
</dbReference>
<keyword evidence="7" id="KW-0812">Transmembrane</keyword>
<dbReference type="PROSITE" id="PS00572">
    <property type="entry name" value="GLYCOSYL_HYDROL_F1_1"/>
    <property type="match status" value="1"/>
</dbReference>
<keyword evidence="7" id="KW-1133">Transmembrane helix</keyword>
<proteinExistence type="inferred from homology"/>
<evidence type="ECO:0000313" key="8">
    <source>
        <dbReference type="EMBL" id="GMH20599.1"/>
    </source>
</evidence>
<dbReference type="PANTHER" id="PTHR10353">
    <property type="entry name" value="GLYCOSYL HYDROLASE"/>
    <property type="match status" value="1"/>
</dbReference>
<dbReference type="PRINTS" id="PR00131">
    <property type="entry name" value="GLHYDRLASE1"/>
</dbReference>
<dbReference type="FunFam" id="3.20.20.80:FF:000020">
    <property type="entry name" value="Beta-glucosidase 12"/>
    <property type="match status" value="1"/>
</dbReference>
<keyword evidence="2 6" id="KW-0378">Hydrolase</keyword>
<dbReference type="PROSITE" id="PS00653">
    <property type="entry name" value="GLYCOSYL_HYDROL_F1_2"/>
    <property type="match status" value="1"/>
</dbReference>
<accession>A0AAD3T0X1</accession>
<name>A0AAD3T0X1_NEPGR</name>
<feature type="active site" description="Nucleophile" evidence="4">
    <location>
        <position position="423"/>
    </location>
</feature>